<keyword evidence="6 8" id="KW-0139">CF(1)</keyword>
<keyword evidence="8" id="KW-1003">Cell membrane</keyword>
<accession>A0A1H3ER88</accession>
<evidence type="ECO:0000256" key="2">
    <source>
        <dbReference type="ARBA" id="ARBA00022448"/>
    </source>
</evidence>
<name>A0A1H3ER88_9BACI</name>
<dbReference type="HAMAP" id="MF_01416">
    <property type="entry name" value="ATP_synth_delta_bact"/>
    <property type="match status" value="1"/>
</dbReference>
<keyword evidence="5 8" id="KW-0472">Membrane</keyword>
<keyword evidence="7 8" id="KW-0066">ATP synthesis</keyword>
<comment type="similarity">
    <text evidence="8">Belongs to the ATPase delta chain family.</text>
</comment>
<dbReference type="InterPro" id="IPR026015">
    <property type="entry name" value="ATP_synth_OSCP/delta_N_sf"/>
</dbReference>
<dbReference type="Pfam" id="PF00213">
    <property type="entry name" value="OSCP"/>
    <property type="match status" value="1"/>
</dbReference>
<dbReference type="Gene3D" id="1.10.520.20">
    <property type="entry name" value="N-terminal domain of the delta subunit of the F1F0-ATP synthase"/>
    <property type="match status" value="1"/>
</dbReference>
<dbReference type="SUPFAM" id="SSF47928">
    <property type="entry name" value="N-terminal domain of the delta subunit of the F1F0-ATP synthase"/>
    <property type="match status" value="1"/>
</dbReference>
<comment type="caution">
    <text evidence="9">The sequence shown here is derived from an EMBL/GenBank/DDBJ whole genome shotgun (WGS) entry which is preliminary data.</text>
</comment>
<dbReference type="PRINTS" id="PR00125">
    <property type="entry name" value="ATPASEDELTA"/>
</dbReference>
<dbReference type="InterPro" id="IPR000711">
    <property type="entry name" value="ATPase_OSCP/dsu"/>
</dbReference>
<sequence>MSETVVAKRYADALFELGQEKSKLDVFQEEMNILKKVARENPSLENVLKHPRIPADRKKEVMTNSFKGFSEEVLHTLHLLIDRHRTDLMVPLADRFLVRVNDYQGVQEAVVYTVREMSEDEKQRLSRTFAPKVGKDSLIIDNRVDPDLLGGMRIRIGNRIFDGSLRGKLDQMERKLLSANNRG</sequence>
<evidence type="ECO:0000256" key="7">
    <source>
        <dbReference type="ARBA" id="ARBA00023310"/>
    </source>
</evidence>
<dbReference type="InterPro" id="IPR020781">
    <property type="entry name" value="ATPase_OSCP/d_CS"/>
</dbReference>
<organism evidence="9 10">
    <name type="scientific">Salimicrobium album</name>
    <dbReference type="NCBI Taxonomy" id="50717"/>
    <lineage>
        <taxon>Bacteria</taxon>
        <taxon>Bacillati</taxon>
        <taxon>Bacillota</taxon>
        <taxon>Bacilli</taxon>
        <taxon>Bacillales</taxon>
        <taxon>Bacillaceae</taxon>
        <taxon>Salimicrobium</taxon>
    </lineage>
</organism>
<keyword evidence="2 8" id="KW-0813">Transport</keyword>
<evidence type="ECO:0000256" key="6">
    <source>
        <dbReference type="ARBA" id="ARBA00023196"/>
    </source>
</evidence>
<keyword evidence="10" id="KW-1185">Reference proteome</keyword>
<dbReference type="RefSeq" id="WP_093106520.1">
    <property type="nucleotide sequence ID" value="NZ_FNOS01000003.1"/>
</dbReference>
<dbReference type="NCBIfam" id="TIGR01145">
    <property type="entry name" value="ATP_synt_delta"/>
    <property type="match status" value="1"/>
</dbReference>
<reference evidence="9 10" key="1">
    <citation type="submission" date="2016-10" db="EMBL/GenBank/DDBJ databases">
        <authorList>
            <person name="Varghese N."/>
            <person name="Submissions S."/>
        </authorList>
    </citation>
    <scope>NUCLEOTIDE SEQUENCE [LARGE SCALE GENOMIC DNA]</scope>
    <source>
        <strain evidence="9 10">DSM 20748</strain>
    </source>
</reference>
<evidence type="ECO:0000256" key="5">
    <source>
        <dbReference type="ARBA" id="ARBA00023136"/>
    </source>
</evidence>
<dbReference type="PANTHER" id="PTHR11910">
    <property type="entry name" value="ATP SYNTHASE DELTA CHAIN"/>
    <property type="match status" value="1"/>
</dbReference>
<dbReference type="NCBIfam" id="NF004403">
    <property type="entry name" value="PRK05758.2-4"/>
    <property type="match status" value="1"/>
</dbReference>
<dbReference type="PROSITE" id="PS00389">
    <property type="entry name" value="ATPASE_DELTA"/>
    <property type="match status" value="1"/>
</dbReference>
<evidence type="ECO:0000256" key="4">
    <source>
        <dbReference type="ARBA" id="ARBA00023065"/>
    </source>
</evidence>
<dbReference type="EMBL" id="FNOS01000003">
    <property type="protein sequence ID" value="SDX80479.1"/>
    <property type="molecule type" value="Genomic_DNA"/>
</dbReference>
<comment type="function">
    <text evidence="8">This protein is part of the stalk that links CF(0) to CF(1). It either transmits conformational changes from CF(0) to CF(1) or is implicated in proton conduction.</text>
</comment>
<evidence type="ECO:0000313" key="9">
    <source>
        <dbReference type="EMBL" id="SDX80479.1"/>
    </source>
</evidence>
<evidence type="ECO:0000256" key="1">
    <source>
        <dbReference type="ARBA" id="ARBA00004370"/>
    </source>
</evidence>
<proteinExistence type="inferred from homology"/>
<evidence type="ECO:0000256" key="3">
    <source>
        <dbReference type="ARBA" id="ARBA00022781"/>
    </source>
</evidence>
<keyword evidence="4 8" id="KW-0406">Ion transport</keyword>
<evidence type="ECO:0000313" key="10">
    <source>
        <dbReference type="Proteomes" id="UP000198647"/>
    </source>
</evidence>
<comment type="function">
    <text evidence="8">F(1)F(0) ATP synthase produces ATP from ADP in the presence of a proton or sodium gradient. F-type ATPases consist of two structural domains, F(1) containing the extramembraneous catalytic core and F(0) containing the membrane proton channel, linked together by a central stalk and a peripheral stalk. During catalysis, ATP synthesis in the catalytic domain of F(1) is coupled via a rotary mechanism of the central stalk subunits to proton translocation.</text>
</comment>
<dbReference type="Proteomes" id="UP000198647">
    <property type="component" value="Unassembled WGS sequence"/>
</dbReference>
<gene>
    <name evidence="8" type="primary">atpH</name>
    <name evidence="9" type="ORF">SAMN04488081_1320</name>
</gene>
<comment type="subcellular location">
    <subcellularLocation>
        <location evidence="8">Cell membrane</location>
        <topology evidence="8">Peripheral membrane protein</topology>
    </subcellularLocation>
    <subcellularLocation>
        <location evidence="1">Membrane</location>
    </subcellularLocation>
</comment>
<keyword evidence="3 8" id="KW-0375">Hydrogen ion transport</keyword>
<evidence type="ECO:0000256" key="8">
    <source>
        <dbReference type="HAMAP-Rule" id="MF_01416"/>
    </source>
</evidence>
<protein>
    <recommendedName>
        <fullName evidence="8">ATP synthase subunit delta</fullName>
    </recommendedName>
    <alternativeName>
        <fullName evidence="8">ATP synthase F(1) sector subunit delta</fullName>
    </alternativeName>
    <alternativeName>
        <fullName evidence="8">F-type ATPase subunit delta</fullName>
        <shortName evidence="8">F-ATPase subunit delta</shortName>
    </alternativeName>
</protein>